<name>A0A9P0AX16_BRAAE</name>
<proteinExistence type="predicted"/>
<evidence type="ECO:0000256" key="2">
    <source>
        <dbReference type="ARBA" id="ARBA00022737"/>
    </source>
</evidence>
<keyword evidence="1" id="KW-0433">Leucine-rich repeat</keyword>
<dbReference type="PANTHER" id="PTHR46652">
    <property type="entry name" value="LEUCINE-RICH REPEAT AND IQ DOMAIN-CONTAINING PROTEIN 1-RELATED"/>
    <property type="match status" value="1"/>
</dbReference>
<evidence type="ECO:0008006" key="5">
    <source>
        <dbReference type="Google" id="ProtNLM"/>
    </source>
</evidence>
<accession>A0A9P0AX16</accession>
<evidence type="ECO:0000313" key="3">
    <source>
        <dbReference type="EMBL" id="CAH0550073.1"/>
    </source>
</evidence>
<dbReference type="InterPro" id="IPR050836">
    <property type="entry name" value="SDS22/Internalin_LRR"/>
</dbReference>
<dbReference type="AlphaFoldDB" id="A0A9P0AX16"/>
<dbReference type="OrthoDB" id="10262005at2759"/>
<dbReference type="SMART" id="SM00365">
    <property type="entry name" value="LRR_SD22"/>
    <property type="match status" value="5"/>
</dbReference>
<evidence type="ECO:0000313" key="4">
    <source>
        <dbReference type="Proteomes" id="UP001154078"/>
    </source>
</evidence>
<dbReference type="InterPro" id="IPR001611">
    <property type="entry name" value="Leu-rich_rpt"/>
</dbReference>
<dbReference type="PANTHER" id="PTHR46652:SF3">
    <property type="entry name" value="LEUCINE-RICH REPEAT-CONTAINING PROTEIN 9"/>
    <property type="match status" value="1"/>
</dbReference>
<keyword evidence="4" id="KW-1185">Reference proteome</keyword>
<dbReference type="SUPFAM" id="SSF52058">
    <property type="entry name" value="L domain-like"/>
    <property type="match status" value="1"/>
</dbReference>
<dbReference type="Gene3D" id="3.80.10.10">
    <property type="entry name" value="Ribonuclease Inhibitor"/>
    <property type="match status" value="2"/>
</dbReference>
<dbReference type="PROSITE" id="PS51450">
    <property type="entry name" value="LRR"/>
    <property type="match status" value="5"/>
</dbReference>
<dbReference type="Pfam" id="PF12799">
    <property type="entry name" value="LRR_4"/>
    <property type="match status" value="1"/>
</dbReference>
<reference evidence="3" key="1">
    <citation type="submission" date="2021-12" db="EMBL/GenBank/DDBJ databases">
        <authorList>
            <person name="King R."/>
        </authorList>
    </citation>
    <scope>NUCLEOTIDE SEQUENCE</scope>
</reference>
<organism evidence="3 4">
    <name type="scientific">Brassicogethes aeneus</name>
    <name type="common">Rape pollen beetle</name>
    <name type="synonym">Meligethes aeneus</name>
    <dbReference type="NCBI Taxonomy" id="1431903"/>
    <lineage>
        <taxon>Eukaryota</taxon>
        <taxon>Metazoa</taxon>
        <taxon>Ecdysozoa</taxon>
        <taxon>Arthropoda</taxon>
        <taxon>Hexapoda</taxon>
        <taxon>Insecta</taxon>
        <taxon>Pterygota</taxon>
        <taxon>Neoptera</taxon>
        <taxon>Endopterygota</taxon>
        <taxon>Coleoptera</taxon>
        <taxon>Polyphaga</taxon>
        <taxon>Cucujiformia</taxon>
        <taxon>Nitidulidae</taxon>
        <taxon>Meligethinae</taxon>
        <taxon>Brassicogethes</taxon>
    </lineage>
</organism>
<gene>
    <name evidence="3" type="ORF">MELIAE_LOCUS2983</name>
</gene>
<protein>
    <recommendedName>
        <fullName evidence="5">Protein phosphatase 1 regulatory subunit 42</fullName>
    </recommendedName>
</protein>
<dbReference type="InterPro" id="IPR025875">
    <property type="entry name" value="Leu-rich_rpt_4"/>
</dbReference>
<evidence type="ECO:0000256" key="1">
    <source>
        <dbReference type="ARBA" id="ARBA00022614"/>
    </source>
</evidence>
<keyword evidence="2" id="KW-0677">Repeat</keyword>
<dbReference type="InterPro" id="IPR032675">
    <property type="entry name" value="LRR_dom_sf"/>
</dbReference>
<dbReference type="EMBL" id="OV121133">
    <property type="protein sequence ID" value="CAH0550073.1"/>
    <property type="molecule type" value="Genomic_DNA"/>
</dbReference>
<dbReference type="CDD" id="cd21340">
    <property type="entry name" value="PPP1R42"/>
    <property type="match status" value="1"/>
</dbReference>
<dbReference type="Proteomes" id="UP001154078">
    <property type="component" value="Chromosome 2"/>
</dbReference>
<sequence>MEPKKLITLGKEQKKYAKPKKLTHLHLQETALTSIKKIESIHLETLYIYNNRIKYLENLEKIPNLTSLYLQRNYIEKLENLRHLKNLKRLYIGYNKIKVLEGLDDLKCLEELHIEKQQLSPGDCFCFDPRTIYHLAKSLKVLNVSNNKVTTFKYLAPLTNLTWIDVSHNDLDSISDICEIIRYWPHLKTAILTGNPISKQHRYRETIIANCYQLECLDGKKITDLTRTFIKRFQRERKNKKSKASLNLAEHIPGVPKNYPHTLQKAVSASLITNKLNELTFDQTPTQHIPWKALPKKSLPKCRFPKITMASGDPTTYKGCIISSFP</sequence>